<evidence type="ECO:0000313" key="2">
    <source>
        <dbReference type="Proteomes" id="UP000570678"/>
    </source>
</evidence>
<keyword evidence="2" id="KW-1185">Reference proteome</keyword>
<name>A0A846Y945_9NOCA</name>
<reference evidence="1 2" key="1">
    <citation type="submission" date="2020-04" db="EMBL/GenBank/DDBJ databases">
        <title>MicrobeNet Type strains.</title>
        <authorList>
            <person name="Nicholson A.C."/>
        </authorList>
    </citation>
    <scope>NUCLEOTIDE SEQUENCE [LARGE SCALE GENOMIC DNA]</scope>
    <source>
        <strain evidence="1 2">JCM 3332</strain>
    </source>
</reference>
<protein>
    <submittedName>
        <fullName evidence="1">Uncharacterized protein</fullName>
    </submittedName>
</protein>
<gene>
    <name evidence="1" type="ORF">HGA15_02190</name>
</gene>
<dbReference type="RefSeq" id="WP_157116120.1">
    <property type="nucleotide sequence ID" value="NZ_JAAXOT010000001.1"/>
</dbReference>
<dbReference type="Proteomes" id="UP000570678">
    <property type="component" value="Unassembled WGS sequence"/>
</dbReference>
<comment type="caution">
    <text evidence="1">The sequence shown here is derived from an EMBL/GenBank/DDBJ whole genome shotgun (WGS) entry which is preliminary data.</text>
</comment>
<organism evidence="1 2">
    <name type="scientific">Nocardia flavorosea</name>
    <dbReference type="NCBI Taxonomy" id="53429"/>
    <lineage>
        <taxon>Bacteria</taxon>
        <taxon>Bacillati</taxon>
        <taxon>Actinomycetota</taxon>
        <taxon>Actinomycetes</taxon>
        <taxon>Mycobacteriales</taxon>
        <taxon>Nocardiaceae</taxon>
        <taxon>Nocardia</taxon>
    </lineage>
</organism>
<proteinExistence type="predicted"/>
<dbReference type="EMBL" id="JAAXOT010000001">
    <property type="protein sequence ID" value="NKY54985.1"/>
    <property type="molecule type" value="Genomic_DNA"/>
</dbReference>
<dbReference type="AlphaFoldDB" id="A0A846Y945"/>
<sequence length="71" mass="7379">MVGGGRMKWNINGADQPAPIEELGSVRSFRHECPTVAQENIGEGDHRALGECGSGEQQDGTAIVSKAAISG</sequence>
<evidence type="ECO:0000313" key="1">
    <source>
        <dbReference type="EMBL" id="NKY54985.1"/>
    </source>
</evidence>
<accession>A0A846Y945</accession>